<dbReference type="GO" id="GO:0006265">
    <property type="term" value="P:DNA topological change"/>
    <property type="evidence" value="ECO:0007669"/>
    <property type="project" value="InterPro"/>
</dbReference>
<dbReference type="Proteomes" id="UP000199550">
    <property type="component" value="Unassembled WGS sequence"/>
</dbReference>
<name>A0A1I4HF73_9RHOB</name>
<feature type="domain" description="DNA topoisomerase I catalytic core eukaryotic-type" evidence="1">
    <location>
        <begin position="94"/>
        <end position="255"/>
    </location>
</feature>
<feature type="domain" description="DNA topoisomerase IB N-terminal" evidence="2">
    <location>
        <begin position="30"/>
        <end position="78"/>
    </location>
</feature>
<dbReference type="Pfam" id="PF21338">
    <property type="entry name" value="Top1B_N_bact"/>
    <property type="match status" value="1"/>
</dbReference>
<dbReference type="SUPFAM" id="SSF56349">
    <property type="entry name" value="DNA breaking-rejoining enzymes"/>
    <property type="match status" value="1"/>
</dbReference>
<organism evidence="3 4">
    <name type="scientific">Loktanella salsilacus</name>
    <dbReference type="NCBI Taxonomy" id="195913"/>
    <lineage>
        <taxon>Bacteria</taxon>
        <taxon>Pseudomonadati</taxon>
        <taxon>Pseudomonadota</taxon>
        <taxon>Alphaproteobacteria</taxon>
        <taxon>Rhodobacterales</taxon>
        <taxon>Roseobacteraceae</taxon>
        <taxon>Loktanella</taxon>
    </lineage>
</organism>
<proteinExistence type="predicted"/>
<evidence type="ECO:0000313" key="3">
    <source>
        <dbReference type="EMBL" id="SFL40171.1"/>
    </source>
</evidence>
<dbReference type="STRING" id="195913.SAMN04488004_11739"/>
<dbReference type="Gene3D" id="1.10.132.120">
    <property type="match status" value="1"/>
</dbReference>
<keyword evidence="3" id="KW-0413">Isomerase</keyword>
<dbReference type="GO" id="GO:0003677">
    <property type="term" value="F:DNA binding"/>
    <property type="evidence" value="ECO:0007669"/>
    <property type="project" value="InterPro"/>
</dbReference>
<dbReference type="AlphaFoldDB" id="A0A1I4HF73"/>
<dbReference type="OrthoDB" id="9778962at2"/>
<reference evidence="3 4" key="1">
    <citation type="submission" date="2016-10" db="EMBL/GenBank/DDBJ databases">
        <authorList>
            <person name="de Groot N.N."/>
        </authorList>
    </citation>
    <scope>NUCLEOTIDE SEQUENCE [LARGE SCALE GENOMIC DNA]</scope>
    <source>
        <strain evidence="3 4">DSM 16199</strain>
    </source>
</reference>
<dbReference type="Gene3D" id="3.30.66.10">
    <property type="entry name" value="DNA topoisomerase I domain"/>
    <property type="match status" value="1"/>
</dbReference>
<dbReference type="EMBL" id="FOTF01000017">
    <property type="protein sequence ID" value="SFL40171.1"/>
    <property type="molecule type" value="Genomic_DNA"/>
</dbReference>
<dbReference type="InterPro" id="IPR049331">
    <property type="entry name" value="Top1B_N_bact"/>
</dbReference>
<evidence type="ECO:0000259" key="2">
    <source>
        <dbReference type="Pfam" id="PF21338"/>
    </source>
</evidence>
<dbReference type="SUPFAM" id="SSF55869">
    <property type="entry name" value="DNA topoisomerase I domain"/>
    <property type="match status" value="1"/>
</dbReference>
<keyword evidence="4" id="KW-1185">Reference proteome</keyword>
<accession>A0A1I4HF73</accession>
<protein>
    <submittedName>
        <fullName evidence="3">DNA topoisomerase-1</fullName>
    </submittedName>
</protein>
<dbReference type="InterPro" id="IPR014711">
    <property type="entry name" value="TopoI_cat_a-hlx-sub_euk"/>
</dbReference>
<evidence type="ECO:0000313" key="4">
    <source>
        <dbReference type="Proteomes" id="UP000199550"/>
    </source>
</evidence>
<dbReference type="Gene3D" id="3.90.15.10">
    <property type="entry name" value="Topoisomerase I, Chain A, domain 3"/>
    <property type="match status" value="1"/>
</dbReference>
<dbReference type="RefSeq" id="WP_090190606.1">
    <property type="nucleotide sequence ID" value="NZ_FOTF01000017.1"/>
</dbReference>
<dbReference type="InterPro" id="IPR035447">
    <property type="entry name" value="DNA_topo_I_N_sf"/>
</dbReference>
<dbReference type="Pfam" id="PF01028">
    <property type="entry name" value="Topoisom_I"/>
    <property type="match status" value="1"/>
</dbReference>
<gene>
    <name evidence="3" type="ORF">SAMN04488004_11739</name>
</gene>
<dbReference type="InterPro" id="IPR011010">
    <property type="entry name" value="DNA_brk_join_enz"/>
</dbReference>
<dbReference type="InterPro" id="IPR013500">
    <property type="entry name" value="TopoI_cat_euk"/>
</dbReference>
<evidence type="ECO:0000259" key="1">
    <source>
        <dbReference type="Pfam" id="PF01028"/>
    </source>
</evidence>
<sequence length="335" mass="36756">MSFADIAQIAGLVYYPDTEPGIKRRRAGRGFSYTAPDGTRIDNKDERARIAAIAVPPAYGDVWISPMLRGHLQATGLDDRERKQYRYHADWTEHHAQLKFEKLVAFAQTLPKLRRWIGTHLRGAAGERETAIAATLALIDRASLRVGHSVYTAENGSYGATTMLREHGDFQGGRVRLSYIGKGNAQINKDFFAPRLSAVLEACQDLPGAEIITWQGDAGTPHAVRSEQINETLHEICGEFATAKTMRTWNGTLAAFNVALAPGDLTIKAMTEAASDTLHNTPTVARNSYIHPAVIELAELHTTQRAAMLDRIRGVQSEPGLRSGEAPLTAFLRGD</sequence>
<dbReference type="GO" id="GO:0003917">
    <property type="term" value="F:DNA topoisomerase type I (single strand cut, ATP-independent) activity"/>
    <property type="evidence" value="ECO:0007669"/>
    <property type="project" value="InterPro"/>
</dbReference>